<dbReference type="InterPro" id="IPR052168">
    <property type="entry name" value="Cytochrome_b561_oxidase"/>
</dbReference>
<dbReference type="EMBL" id="BSNN01000002">
    <property type="protein sequence ID" value="GLQ34894.1"/>
    <property type="molecule type" value="Genomic_DNA"/>
</dbReference>
<feature type="domain" description="Cytochrome b561 bacterial/Ni-hydrogenase" evidence="14">
    <location>
        <begin position="6"/>
        <end position="166"/>
    </location>
</feature>
<evidence type="ECO:0000256" key="2">
    <source>
        <dbReference type="ARBA" id="ARBA00004651"/>
    </source>
</evidence>
<evidence type="ECO:0000256" key="7">
    <source>
        <dbReference type="ARBA" id="ARBA00022723"/>
    </source>
</evidence>
<evidence type="ECO:0000256" key="1">
    <source>
        <dbReference type="ARBA" id="ARBA00001970"/>
    </source>
</evidence>
<feature type="transmembrane region" description="Helical" evidence="13">
    <location>
        <begin position="7"/>
        <end position="24"/>
    </location>
</feature>
<dbReference type="Proteomes" id="UP001156694">
    <property type="component" value="Unassembled WGS sequence"/>
</dbReference>
<keyword evidence="11 13" id="KW-0472">Membrane</keyword>
<evidence type="ECO:0000256" key="11">
    <source>
        <dbReference type="ARBA" id="ARBA00023136"/>
    </source>
</evidence>
<comment type="caution">
    <text evidence="15">The sequence shown here is derived from an EMBL/GenBank/DDBJ whole genome shotgun (WGS) entry which is preliminary data.</text>
</comment>
<keyword evidence="10" id="KW-0408">Iron</keyword>
<dbReference type="InterPro" id="IPR011577">
    <property type="entry name" value="Cyt_b561_bac/Ni-Hgenase"/>
</dbReference>
<evidence type="ECO:0000256" key="12">
    <source>
        <dbReference type="ARBA" id="ARBA00037975"/>
    </source>
</evidence>
<gene>
    <name evidence="15" type="ORF">GCM10007939_11770</name>
</gene>
<accession>A0ABQ5VUT3</accession>
<comment type="subcellular location">
    <subcellularLocation>
        <location evidence="2">Cell membrane</location>
        <topology evidence="2">Multi-pass membrane protein</topology>
    </subcellularLocation>
</comment>
<evidence type="ECO:0000256" key="13">
    <source>
        <dbReference type="SAM" id="Phobius"/>
    </source>
</evidence>
<dbReference type="PANTHER" id="PTHR30529:SF1">
    <property type="entry name" value="CYTOCHROME B561 HOMOLOG 2"/>
    <property type="match status" value="1"/>
</dbReference>
<keyword evidence="8" id="KW-0249">Electron transport</keyword>
<name>A0ABQ5VUT3_9RHOB</name>
<keyword evidence="6 13" id="KW-0812">Transmembrane</keyword>
<dbReference type="RefSeq" id="WP_284376958.1">
    <property type="nucleotide sequence ID" value="NZ_BSNN01000002.1"/>
</dbReference>
<keyword evidence="5" id="KW-0349">Heme</keyword>
<evidence type="ECO:0000256" key="5">
    <source>
        <dbReference type="ARBA" id="ARBA00022617"/>
    </source>
</evidence>
<keyword evidence="9 13" id="KW-1133">Transmembrane helix</keyword>
<dbReference type="Pfam" id="PF01292">
    <property type="entry name" value="Ni_hydr_CYTB"/>
    <property type="match status" value="1"/>
</dbReference>
<evidence type="ECO:0000256" key="8">
    <source>
        <dbReference type="ARBA" id="ARBA00022982"/>
    </source>
</evidence>
<organism evidence="15 16">
    <name type="scientific">Amylibacter marinus</name>
    <dbReference type="NCBI Taxonomy" id="1475483"/>
    <lineage>
        <taxon>Bacteria</taxon>
        <taxon>Pseudomonadati</taxon>
        <taxon>Pseudomonadota</taxon>
        <taxon>Alphaproteobacteria</taxon>
        <taxon>Rhodobacterales</taxon>
        <taxon>Paracoccaceae</taxon>
        <taxon>Amylibacter</taxon>
    </lineage>
</organism>
<feature type="transmembrane region" description="Helical" evidence="13">
    <location>
        <begin position="135"/>
        <end position="153"/>
    </location>
</feature>
<feature type="transmembrane region" description="Helical" evidence="13">
    <location>
        <begin position="36"/>
        <end position="56"/>
    </location>
</feature>
<dbReference type="PANTHER" id="PTHR30529">
    <property type="entry name" value="CYTOCHROME B561"/>
    <property type="match status" value="1"/>
</dbReference>
<sequence>MTRRTALKWLHWLAGAFILYFVLVEPDENTADPGGALSTHAGVGMLLGVVTFIWFVSYMKNGPVGRAGPKLPAWAKQVHFWMHRVLYIALPIMVLSGALTGMMAPYAIDAFGVVPLSLGIDIRWLHSLLEELHELAFDGLLIIIVVHILFHLWRQFVLRDNALRIILPIKLHKYLK</sequence>
<evidence type="ECO:0000313" key="16">
    <source>
        <dbReference type="Proteomes" id="UP001156694"/>
    </source>
</evidence>
<keyword evidence="3" id="KW-0813">Transport</keyword>
<keyword evidence="4" id="KW-1003">Cell membrane</keyword>
<evidence type="ECO:0000256" key="10">
    <source>
        <dbReference type="ARBA" id="ARBA00023004"/>
    </source>
</evidence>
<evidence type="ECO:0000256" key="6">
    <source>
        <dbReference type="ARBA" id="ARBA00022692"/>
    </source>
</evidence>
<evidence type="ECO:0000259" key="14">
    <source>
        <dbReference type="Pfam" id="PF01292"/>
    </source>
</evidence>
<protein>
    <recommendedName>
        <fullName evidence="14">Cytochrome b561 bacterial/Ni-hydrogenase domain-containing protein</fullName>
    </recommendedName>
</protein>
<evidence type="ECO:0000256" key="4">
    <source>
        <dbReference type="ARBA" id="ARBA00022475"/>
    </source>
</evidence>
<keyword evidence="16" id="KW-1185">Reference proteome</keyword>
<comment type="cofactor">
    <cofactor evidence="1">
        <name>heme b</name>
        <dbReference type="ChEBI" id="CHEBI:60344"/>
    </cofactor>
</comment>
<evidence type="ECO:0000256" key="9">
    <source>
        <dbReference type="ARBA" id="ARBA00022989"/>
    </source>
</evidence>
<dbReference type="InterPro" id="IPR016174">
    <property type="entry name" value="Di-haem_cyt_TM"/>
</dbReference>
<proteinExistence type="inferred from homology"/>
<dbReference type="SUPFAM" id="SSF81342">
    <property type="entry name" value="Transmembrane di-heme cytochromes"/>
    <property type="match status" value="1"/>
</dbReference>
<evidence type="ECO:0000313" key="15">
    <source>
        <dbReference type="EMBL" id="GLQ34894.1"/>
    </source>
</evidence>
<reference evidence="16" key="1">
    <citation type="journal article" date="2019" name="Int. J. Syst. Evol. Microbiol.">
        <title>The Global Catalogue of Microorganisms (GCM) 10K type strain sequencing project: providing services to taxonomists for standard genome sequencing and annotation.</title>
        <authorList>
            <consortium name="The Broad Institute Genomics Platform"/>
            <consortium name="The Broad Institute Genome Sequencing Center for Infectious Disease"/>
            <person name="Wu L."/>
            <person name="Ma J."/>
        </authorList>
    </citation>
    <scope>NUCLEOTIDE SEQUENCE [LARGE SCALE GENOMIC DNA]</scope>
    <source>
        <strain evidence="16">NBRC 110140</strain>
    </source>
</reference>
<feature type="transmembrane region" description="Helical" evidence="13">
    <location>
        <begin position="85"/>
        <end position="108"/>
    </location>
</feature>
<comment type="similarity">
    <text evidence="12">Belongs to the cytochrome b561 family.</text>
</comment>
<keyword evidence="7" id="KW-0479">Metal-binding</keyword>
<evidence type="ECO:0000256" key="3">
    <source>
        <dbReference type="ARBA" id="ARBA00022448"/>
    </source>
</evidence>